<gene>
    <name evidence="1" type="ORF">HAX54_013519</name>
</gene>
<evidence type="ECO:0000313" key="1">
    <source>
        <dbReference type="EMBL" id="MCD7472361.1"/>
    </source>
</evidence>
<organism evidence="1 2">
    <name type="scientific">Datura stramonium</name>
    <name type="common">Jimsonweed</name>
    <name type="synonym">Common thornapple</name>
    <dbReference type="NCBI Taxonomy" id="4076"/>
    <lineage>
        <taxon>Eukaryota</taxon>
        <taxon>Viridiplantae</taxon>
        <taxon>Streptophyta</taxon>
        <taxon>Embryophyta</taxon>
        <taxon>Tracheophyta</taxon>
        <taxon>Spermatophyta</taxon>
        <taxon>Magnoliopsida</taxon>
        <taxon>eudicotyledons</taxon>
        <taxon>Gunneridae</taxon>
        <taxon>Pentapetalae</taxon>
        <taxon>asterids</taxon>
        <taxon>lamiids</taxon>
        <taxon>Solanales</taxon>
        <taxon>Solanaceae</taxon>
        <taxon>Solanoideae</taxon>
        <taxon>Datureae</taxon>
        <taxon>Datura</taxon>
    </lineage>
</organism>
<accession>A0ABS8TLE6</accession>
<proteinExistence type="predicted"/>
<sequence>MIFPVAGGFPAVGDGVALWFAGDFQSAVKGETERRSAEGGAAVGFPATVRNRGRNQLLAVELAWCATLGIGRDGLCVMPFGAKVGLHVTSLGALVWLVLRGSLARNVLVQCQVLSPVNPILSFLHF</sequence>
<dbReference type="Proteomes" id="UP000823775">
    <property type="component" value="Unassembled WGS sequence"/>
</dbReference>
<keyword evidence="2" id="KW-1185">Reference proteome</keyword>
<dbReference type="EMBL" id="JACEIK010001819">
    <property type="protein sequence ID" value="MCD7472361.1"/>
    <property type="molecule type" value="Genomic_DNA"/>
</dbReference>
<name>A0ABS8TLE6_DATST</name>
<protein>
    <submittedName>
        <fullName evidence="1">Uncharacterized protein</fullName>
    </submittedName>
</protein>
<reference evidence="1 2" key="1">
    <citation type="journal article" date="2021" name="BMC Genomics">
        <title>Datura genome reveals duplications of psychoactive alkaloid biosynthetic genes and high mutation rate following tissue culture.</title>
        <authorList>
            <person name="Rajewski A."/>
            <person name="Carter-House D."/>
            <person name="Stajich J."/>
            <person name="Litt A."/>
        </authorList>
    </citation>
    <scope>NUCLEOTIDE SEQUENCE [LARGE SCALE GENOMIC DNA]</scope>
    <source>
        <strain evidence="1">AR-01</strain>
    </source>
</reference>
<comment type="caution">
    <text evidence="1">The sequence shown here is derived from an EMBL/GenBank/DDBJ whole genome shotgun (WGS) entry which is preliminary data.</text>
</comment>
<evidence type="ECO:0000313" key="2">
    <source>
        <dbReference type="Proteomes" id="UP000823775"/>
    </source>
</evidence>